<feature type="binding site" evidence="7">
    <location>
        <position position="17"/>
    </location>
    <ligand>
        <name>Mg(2+)</name>
        <dbReference type="ChEBI" id="CHEBI:18420"/>
    </ligand>
</feature>
<dbReference type="SUPFAM" id="SSF56784">
    <property type="entry name" value="HAD-like"/>
    <property type="match status" value="1"/>
</dbReference>
<dbReference type="SFLD" id="SFLDG01138">
    <property type="entry name" value="C1.6.2:_Deoxy-d-mannose-octulo"/>
    <property type="match status" value="1"/>
</dbReference>
<dbReference type="GO" id="GO:0016788">
    <property type="term" value="F:hydrolase activity, acting on ester bonds"/>
    <property type="evidence" value="ECO:0007669"/>
    <property type="project" value="InterPro"/>
</dbReference>
<dbReference type="Pfam" id="PF08282">
    <property type="entry name" value="Hydrolase_3"/>
    <property type="match status" value="1"/>
</dbReference>
<comment type="caution">
    <text evidence="8">The sequence shown here is derived from an EMBL/GenBank/DDBJ whole genome shotgun (WGS) entry which is preliminary data.</text>
</comment>
<dbReference type="SFLD" id="SFLDG01136">
    <property type="entry name" value="C1.6:_Phosphoserine_Phosphatas"/>
    <property type="match status" value="1"/>
</dbReference>
<keyword evidence="5 8" id="KW-0378">Hydrolase</keyword>
<feature type="binding site" evidence="7">
    <location>
        <position position="19"/>
    </location>
    <ligand>
        <name>substrate</name>
    </ligand>
</feature>
<name>A0A9D1KDH7_9BACT</name>
<proteinExistence type="inferred from homology"/>
<dbReference type="SFLD" id="SFLDS00003">
    <property type="entry name" value="Haloacid_Dehalogenase"/>
    <property type="match status" value="1"/>
</dbReference>
<accession>A0A9D1KDH7</accession>
<comment type="subunit">
    <text evidence="3">Homotetramer.</text>
</comment>
<evidence type="ECO:0000313" key="8">
    <source>
        <dbReference type="EMBL" id="HIT39714.1"/>
    </source>
</evidence>
<feature type="binding site" evidence="7">
    <location>
        <position position="110"/>
    </location>
    <ligand>
        <name>Mg(2+)</name>
        <dbReference type="ChEBI" id="CHEBI:18420"/>
    </ligand>
</feature>
<evidence type="ECO:0000313" key="9">
    <source>
        <dbReference type="Proteomes" id="UP000886722"/>
    </source>
</evidence>
<dbReference type="CDD" id="cd01630">
    <property type="entry name" value="HAD_KDO-like"/>
    <property type="match status" value="1"/>
</dbReference>
<organism evidence="8 9">
    <name type="scientific">Candidatus Caccoplasma intestinavium</name>
    <dbReference type="NCBI Taxonomy" id="2840716"/>
    <lineage>
        <taxon>Bacteria</taxon>
        <taxon>Pseudomonadati</taxon>
        <taxon>Bacteroidota</taxon>
        <taxon>Bacteroidia</taxon>
        <taxon>Bacteroidales</taxon>
        <taxon>Bacteroidaceae</taxon>
        <taxon>Bacteroidaceae incertae sedis</taxon>
        <taxon>Candidatus Caccoplasma</taxon>
    </lineage>
</organism>
<dbReference type="NCBIfam" id="TIGR01670">
    <property type="entry name" value="KdsC-phosphatas"/>
    <property type="match status" value="1"/>
</dbReference>
<evidence type="ECO:0000256" key="6">
    <source>
        <dbReference type="ARBA" id="ARBA00022842"/>
    </source>
</evidence>
<gene>
    <name evidence="8" type="ORF">IAD06_06725</name>
</gene>
<dbReference type="PIRSF" id="PIRSF006118">
    <property type="entry name" value="KDO8-P_Ptase"/>
    <property type="match status" value="1"/>
</dbReference>
<evidence type="ECO:0000256" key="5">
    <source>
        <dbReference type="ARBA" id="ARBA00022801"/>
    </source>
</evidence>
<dbReference type="InterPro" id="IPR023214">
    <property type="entry name" value="HAD_sf"/>
</dbReference>
<comment type="cofactor">
    <cofactor evidence="1 7">
        <name>Mg(2+)</name>
        <dbReference type="ChEBI" id="CHEBI:18420"/>
    </cofactor>
</comment>
<keyword evidence="4 7" id="KW-0479">Metal-binding</keyword>
<dbReference type="GO" id="GO:0046872">
    <property type="term" value="F:metal ion binding"/>
    <property type="evidence" value="ECO:0007669"/>
    <property type="project" value="UniProtKB-KW"/>
</dbReference>
<protein>
    <submittedName>
        <fullName evidence="8">HAD-IIIA family hydrolase</fullName>
    </submittedName>
</protein>
<evidence type="ECO:0000256" key="1">
    <source>
        <dbReference type="ARBA" id="ARBA00001946"/>
    </source>
</evidence>
<reference evidence="8" key="2">
    <citation type="journal article" date="2021" name="PeerJ">
        <title>Extensive microbial diversity within the chicken gut microbiome revealed by metagenomics and culture.</title>
        <authorList>
            <person name="Gilroy R."/>
            <person name="Ravi A."/>
            <person name="Getino M."/>
            <person name="Pursley I."/>
            <person name="Horton D.L."/>
            <person name="Alikhan N.F."/>
            <person name="Baker D."/>
            <person name="Gharbi K."/>
            <person name="Hall N."/>
            <person name="Watson M."/>
            <person name="Adriaenssens E.M."/>
            <person name="Foster-Nyarko E."/>
            <person name="Jarju S."/>
            <person name="Secka A."/>
            <person name="Antonio M."/>
            <person name="Oren A."/>
            <person name="Chaudhuri R.R."/>
            <person name="La Ragione R."/>
            <person name="Hildebrand F."/>
            <person name="Pallen M.J."/>
        </authorList>
    </citation>
    <scope>NUCLEOTIDE SEQUENCE</scope>
    <source>
        <strain evidence="8">21143</strain>
    </source>
</reference>
<dbReference type="Proteomes" id="UP000886722">
    <property type="component" value="Unassembled WGS sequence"/>
</dbReference>
<dbReference type="InterPro" id="IPR036412">
    <property type="entry name" value="HAD-like_sf"/>
</dbReference>
<dbReference type="EMBL" id="DVKT01000051">
    <property type="protein sequence ID" value="HIT39714.1"/>
    <property type="molecule type" value="Genomic_DNA"/>
</dbReference>
<evidence type="ECO:0000256" key="3">
    <source>
        <dbReference type="ARBA" id="ARBA00011881"/>
    </source>
</evidence>
<dbReference type="Gene3D" id="3.40.50.1000">
    <property type="entry name" value="HAD superfamily/HAD-like"/>
    <property type="match status" value="1"/>
</dbReference>
<comment type="similarity">
    <text evidence="2">Belongs to the KdsC family.</text>
</comment>
<evidence type="ECO:0000256" key="2">
    <source>
        <dbReference type="ARBA" id="ARBA00005893"/>
    </source>
</evidence>
<dbReference type="AlphaFoldDB" id="A0A9D1KDH7"/>
<evidence type="ECO:0000256" key="4">
    <source>
        <dbReference type="ARBA" id="ARBA00022723"/>
    </source>
</evidence>
<dbReference type="FunFam" id="3.40.50.1000:FF:000029">
    <property type="entry name" value="3-deoxy-D-manno-octulosonate 8-phosphate phosphatase KdsC"/>
    <property type="match status" value="1"/>
</dbReference>
<sequence>MSKIDYDLTRIKGFAFDVDGVLSAETIPLHPNGEPCRTVNIKDGYAIQLAIRKGFKIAIITGGRTESVRKRFEGLGVQHIFMGASIKTQSFEKWTQETGLKREEILYMGDDIPDYEVMQLVGLPCCPADAVPEIKSVATYISPHKGGYGCGRDVIEQVMKAQRKWFGEEAFGW</sequence>
<dbReference type="InterPro" id="IPR010023">
    <property type="entry name" value="KdsC_fam"/>
</dbReference>
<dbReference type="PANTHER" id="PTHR21485:SF3">
    <property type="entry name" value="N-ACYLNEURAMINATE CYTIDYLYLTRANSFERASE"/>
    <property type="match status" value="1"/>
</dbReference>
<dbReference type="InterPro" id="IPR050793">
    <property type="entry name" value="CMP-NeuNAc_synthase"/>
</dbReference>
<dbReference type="GO" id="GO:0008781">
    <property type="term" value="F:N-acylneuraminate cytidylyltransferase activity"/>
    <property type="evidence" value="ECO:0007669"/>
    <property type="project" value="TreeGrafter"/>
</dbReference>
<reference evidence="8" key="1">
    <citation type="submission" date="2020-10" db="EMBL/GenBank/DDBJ databases">
        <authorList>
            <person name="Gilroy R."/>
        </authorList>
    </citation>
    <scope>NUCLEOTIDE SEQUENCE</scope>
    <source>
        <strain evidence="8">21143</strain>
    </source>
</reference>
<keyword evidence="6 7" id="KW-0460">Magnesium</keyword>
<dbReference type="PANTHER" id="PTHR21485">
    <property type="entry name" value="HAD SUPERFAMILY MEMBERS CMAS AND KDSC"/>
    <property type="match status" value="1"/>
</dbReference>
<evidence type="ECO:0000256" key="7">
    <source>
        <dbReference type="PIRSR" id="PIRSR006118-2"/>
    </source>
</evidence>